<feature type="transmembrane region" description="Helical" evidence="7">
    <location>
        <begin position="411"/>
        <end position="431"/>
    </location>
</feature>
<feature type="transmembrane region" description="Helical" evidence="7">
    <location>
        <begin position="210"/>
        <end position="231"/>
    </location>
</feature>
<dbReference type="PANTHER" id="PTHR30250">
    <property type="entry name" value="PST FAMILY PREDICTED COLANIC ACID TRANSPORTER"/>
    <property type="match status" value="1"/>
</dbReference>
<protein>
    <submittedName>
        <fullName evidence="8">Lipopolysaccharide biosynthesis protein</fullName>
    </submittedName>
</protein>
<dbReference type="PANTHER" id="PTHR30250:SF10">
    <property type="entry name" value="LIPOPOLYSACCHARIDE BIOSYNTHESIS PROTEIN WZXC"/>
    <property type="match status" value="1"/>
</dbReference>
<keyword evidence="4 7" id="KW-0812">Transmembrane</keyword>
<sequence>MSLRSKTFSGIIWSAIQQFSTQGIRFVVSIFLARTLLPEEFGLIGMIAIFMAVATELITSGLGTSLIRADAPDERDFSTVFFYNLVASVILYIMLFITAPLIADFFDQPQLISITRLYALTFIISSVSVIQISVLRKTMNFKGETRASVISTIFSAIVGIGMAKSGFGVMSLVWMSIVGAAVQSLILWFGSSWRPKLIFDRKKFRYHYKFGYRMAIAGVLNAVFNNIYTLVIGKLFSPAQLGFYTRADTLKQFPVSNIGTVLNKVTFPLFAEIKNDNQRLRSAYREIIQLVIYIIAPLLIFMGILAEPLFRFLFTEKWLPAVPYFQILCINGILYPLHSYNLNILLVKGRSDLVLRLETLKKIILAVILVSSVPFGIYGLLWGQVIYSVTCYFINSFYSGKMIEYPALNQLYDISGIIVLTFAVGVILYFFNEFVINSSFGDLLRILANLFVGFFLFYASSYFLKVEALQNIIKMYHSNIKKHMSQIKL</sequence>
<comment type="similarity">
    <text evidence="2">Belongs to the polysaccharide synthase family.</text>
</comment>
<proteinExistence type="inferred from homology"/>
<gene>
    <name evidence="8" type="ORF">MTP09_02455</name>
</gene>
<feature type="transmembrane region" description="Helical" evidence="7">
    <location>
        <begin position="81"/>
        <end position="103"/>
    </location>
</feature>
<dbReference type="InterPro" id="IPR050833">
    <property type="entry name" value="Poly_Biosynth_Transport"/>
</dbReference>
<feature type="transmembrane region" description="Helical" evidence="7">
    <location>
        <begin position="318"/>
        <end position="337"/>
    </location>
</feature>
<organism evidence="8 9">
    <name type="scientific">Chryseobacterium suipulveris</name>
    <dbReference type="NCBI Taxonomy" id="2929800"/>
    <lineage>
        <taxon>Bacteria</taxon>
        <taxon>Pseudomonadati</taxon>
        <taxon>Bacteroidota</taxon>
        <taxon>Flavobacteriia</taxon>
        <taxon>Flavobacteriales</taxon>
        <taxon>Weeksellaceae</taxon>
        <taxon>Chryseobacterium group</taxon>
        <taxon>Chryseobacterium</taxon>
    </lineage>
</organism>
<dbReference type="CDD" id="cd13127">
    <property type="entry name" value="MATE_tuaB_like"/>
    <property type="match status" value="1"/>
</dbReference>
<evidence type="ECO:0000313" key="9">
    <source>
        <dbReference type="Proteomes" id="UP000831460"/>
    </source>
</evidence>
<evidence type="ECO:0000256" key="5">
    <source>
        <dbReference type="ARBA" id="ARBA00022989"/>
    </source>
</evidence>
<evidence type="ECO:0000256" key="6">
    <source>
        <dbReference type="ARBA" id="ARBA00023136"/>
    </source>
</evidence>
<dbReference type="Proteomes" id="UP000831460">
    <property type="component" value="Chromosome"/>
</dbReference>
<accession>A0ABY4BQP9</accession>
<evidence type="ECO:0000256" key="2">
    <source>
        <dbReference type="ARBA" id="ARBA00007430"/>
    </source>
</evidence>
<dbReference type="Pfam" id="PF13440">
    <property type="entry name" value="Polysacc_synt_3"/>
    <property type="match status" value="1"/>
</dbReference>
<dbReference type="EMBL" id="CP094532">
    <property type="protein sequence ID" value="UOE41523.1"/>
    <property type="molecule type" value="Genomic_DNA"/>
</dbReference>
<feature type="transmembrane region" description="Helical" evidence="7">
    <location>
        <begin position="169"/>
        <end position="189"/>
    </location>
</feature>
<feature type="transmembrane region" description="Helical" evidence="7">
    <location>
        <begin position="147"/>
        <end position="163"/>
    </location>
</feature>
<evidence type="ECO:0000256" key="7">
    <source>
        <dbReference type="SAM" id="Phobius"/>
    </source>
</evidence>
<feature type="transmembrane region" description="Helical" evidence="7">
    <location>
        <begin position="287"/>
        <end position="306"/>
    </location>
</feature>
<dbReference type="RefSeq" id="WP_243550321.1">
    <property type="nucleotide sequence ID" value="NZ_CP094532.1"/>
</dbReference>
<keyword evidence="6 7" id="KW-0472">Membrane</keyword>
<evidence type="ECO:0000313" key="8">
    <source>
        <dbReference type="EMBL" id="UOE41523.1"/>
    </source>
</evidence>
<keyword evidence="9" id="KW-1185">Reference proteome</keyword>
<reference evidence="8 9" key="1">
    <citation type="submission" date="2022-03" db="EMBL/GenBank/DDBJ databases">
        <title>Chryseobacterium sp. isolated from particulate matters in swine house.</title>
        <authorList>
            <person name="Won M."/>
            <person name="Kim S.-J."/>
            <person name="Kwon S.-W."/>
        </authorList>
    </citation>
    <scope>NUCLEOTIDE SEQUENCE [LARGE SCALE GENOMIC DNA]</scope>
    <source>
        <strain evidence="8 9">SC2-2</strain>
    </source>
</reference>
<name>A0ABY4BQP9_9FLAO</name>
<keyword evidence="3" id="KW-1003">Cell membrane</keyword>
<feature type="transmembrane region" description="Helical" evidence="7">
    <location>
        <begin position="363"/>
        <end position="390"/>
    </location>
</feature>
<feature type="transmembrane region" description="Helical" evidence="7">
    <location>
        <begin position="443"/>
        <end position="464"/>
    </location>
</feature>
<comment type="subcellular location">
    <subcellularLocation>
        <location evidence="1">Cell membrane</location>
        <topology evidence="1">Multi-pass membrane protein</topology>
    </subcellularLocation>
</comment>
<evidence type="ECO:0000256" key="4">
    <source>
        <dbReference type="ARBA" id="ARBA00022692"/>
    </source>
</evidence>
<evidence type="ECO:0000256" key="3">
    <source>
        <dbReference type="ARBA" id="ARBA00022475"/>
    </source>
</evidence>
<keyword evidence="5 7" id="KW-1133">Transmembrane helix</keyword>
<feature type="transmembrane region" description="Helical" evidence="7">
    <location>
        <begin position="43"/>
        <end position="69"/>
    </location>
</feature>
<evidence type="ECO:0000256" key="1">
    <source>
        <dbReference type="ARBA" id="ARBA00004651"/>
    </source>
</evidence>
<feature type="transmembrane region" description="Helical" evidence="7">
    <location>
        <begin position="115"/>
        <end position="135"/>
    </location>
</feature>